<feature type="region of interest" description="Disordered" evidence="1">
    <location>
        <begin position="838"/>
        <end position="889"/>
    </location>
</feature>
<feature type="compositionally biased region" description="Basic and acidic residues" evidence="1">
    <location>
        <begin position="627"/>
        <end position="640"/>
    </location>
</feature>
<evidence type="ECO:0000313" key="2">
    <source>
        <dbReference type="EMBL" id="KAG5468643.1"/>
    </source>
</evidence>
<dbReference type="EMBL" id="JAFHKP010000034">
    <property type="protein sequence ID" value="KAG5468643.1"/>
    <property type="molecule type" value="Genomic_DNA"/>
</dbReference>
<feature type="compositionally biased region" description="Basic and acidic residues" evidence="1">
    <location>
        <begin position="260"/>
        <end position="269"/>
    </location>
</feature>
<feature type="compositionally biased region" description="Polar residues" evidence="1">
    <location>
        <begin position="792"/>
        <end position="806"/>
    </location>
</feature>
<dbReference type="AlphaFoldDB" id="A0A836H287"/>
<reference evidence="2 3" key="1">
    <citation type="submission" date="2021-02" db="EMBL/GenBank/DDBJ databases">
        <title>Leishmania (Mundinia) enrietti genome sequencing and assembly.</title>
        <authorList>
            <person name="Almutairi H."/>
            <person name="Gatherer D."/>
        </authorList>
    </citation>
    <scope>NUCLEOTIDE SEQUENCE [LARGE SCALE GENOMIC DNA]</scope>
    <source>
        <strain evidence="2">CUR178</strain>
    </source>
</reference>
<organism evidence="2 3">
    <name type="scientific">Leishmania enriettii</name>
    <dbReference type="NCBI Taxonomy" id="5663"/>
    <lineage>
        <taxon>Eukaryota</taxon>
        <taxon>Discoba</taxon>
        <taxon>Euglenozoa</taxon>
        <taxon>Kinetoplastea</taxon>
        <taxon>Metakinetoplastina</taxon>
        <taxon>Trypanosomatida</taxon>
        <taxon>Trypanosomatidae</taxon>
        <taxon>Leishmaniinae</taxon>
        <taxon>Leishmania</taxon>
    </lineage>
</organism>
<feature type="compositionally biased region" description="Pro residues" evidence="1">
    <location>
        <begin position="130"/>
        <end position="139"/>
    </location>
</feature>
<feature type="compositionally biased region" description="Low complexity" evidence="1">
    <location>
        <begin position="160"/>
        <end position="173"/>
    </location>
</feature>
<comment type="caution">
    <text evidence="2">The sequence shown here is derived from an EMBL/GenBank/DDBJ whole genome shotgun (WGS) entry which is preliminary data.</text>
</comment>
<feature type="compositionally biased region" description="Low complexity" evidence="1">
    <location>
        <begin position="246"/>
        <end position="258"/>
    </location>
</feature>
<feature type="region of interest" description="Disordered" evidence="1">
    <location>
        <begin position="778"/>
        <end position="809"/>
    </location>
</feature>
<feature type="compositionally biased region" description="Pro residues" evidence="1">
    <location>
        <begin position="109"/>
        <end position="118"/>
    </location>
</feature>
<proteinExistence type="predicted"/>
<feature type="compositionally biased region" description="Polar residues" evidence="1">
    <location>
        <begin position="80"/>
        <end position="108"/>
    </location>
</feature>
<feature type="compositionally biased region" description="Basic and acidic residues" evidence="1">
    <location>
        <begin position="18"/>
        <end position="35"/>
    </location>
</feature>
<feature type="region of interest" description="Disordered" evidence="1">
    <location>
        <begin position="1"/>
        <end position="176"/>
    </location>
</feature>
<dbReference type="Proteomes" id="UP000674179">
    <property type="component" value="Chromosome 34"/>
</dbReference>
<accession>A0A836H287</accession>
<dbReference type="GeneID" id="94168757"/>
<dbReference type="RefSeq" id="XP_067689350.1">
    <property type="nucleotide sequence ID" value="XM_067833247.1"/>
</dbReference>
<dbReference type="OrthoDB" id="264277at2759"/>
<feature type="region of interest" description="Disordered" evidence="1">
    <location>
        <begin position="578"/>
        <end position="680"/>
    </location>
</feature>
<gene>
    <name evidence="2" type="ORF">CUR178_01477</name>
</gene>
<keyword evidence="3" id="KW-1185">Reference proteome</keyword>
<evidence type="ECO:0000256" key="1">
    <source>
        <dbReference type="SAM" id="MobiDB-lite"/>
    </source>
</evidence>
<evidence type="ECO:0000313" key="3">
    <source>
        <dbReference type="Proteomes" id="UP000674179"/>
    </source>
</evidence>
<feature type="region of interest" description="Disordered" evidence="1">
    <location>
        <begin position="243"/>
        <end position="338"/>
    </location>
</feature>
<sequence>MLPLRATPSREAPLVLEEETRARTCEKRSPTHSEADASPAPFTWGSESPSTSPSPAPGANHRRSRPAQKTFARSVAPRMSGTNHSAQKSRTASTLASRVRLLSTSATESPPPNVPPSPLRSIIDFYLGSSPPPRQPTPNVPVDQREGEPAERKDSADGRAAALSSPSSSSRASELFCRSPAPPRAYIEEFLALTDEDEIGELSQVEAASLMRDSGSAALDSTSPPPRAVRVALDNSPIVQEMWEETSSSATNSSAAVSDGFERAEDAQPRRRSGSVARIHLGSSSPNSPLSAQLTASPMQWRRSGRVTPPPQGDEAHALEPASTMVREKRATSRMAGAEAPLSAALLAKEVRMARNRSRRPLSSSRDGHQCEAVERVLRFPFCTAQEDATDIQSVREKEDAEKGEQVASAPLHVAPVVADVVLDHCSARRQAGRSPFVAPTSVDVEKYVMTPSFTGSQESNWRSAWHVNVGRGQLTGSRATGTGATPQALSNAYTVPVEMPAAVEKSYVATQGVTAQTAPHCSMDGYAPFFPMGRSFAEPPLRRHVEIPVAASERCQPPRYSAKKRNVRALLERLCPGQSLPTNTGAGPPIPFHDKRRASQVPQRTTDPPPPRWNVSTKIRYNPAARETELANAGRDHSSVRHGSRSRNSDDYVKERPGSLHRRRSGSAPAKAPLHTRTSLLRLEATKSRKAAEAALREENESPSFHPTVAPHSARICRDKLRELKTAAGDAAAALQCCQPGQASRAAYFQSEAKPQQGVCEEALFWGDAAAIADVSVSSSDGTNAKAARPSGSSGTSPATAQPSLPQVAESVGTSFNVGAHSYRNAIEPRACRQARQQLRLQGRKREAQPHMKTGHCRGASPQVRRQPTKDAGCLEQPSPQAPASKGRIDTSVQCNLLLGESMATVAGAECQLSATSADDAQDLSGAPVATQTALQRVDLYSTAPIGAVEARETWSERQQREDRLLQLEAERQRRLTVLRRVTSARDSVTGQPLFKPFTGR</sequence>
<feature type="compositionally biased region" description="Polar residues" evidence="1">
    <location>
        <begin position="282"/>
        <end position="298"/>
    </location>
</feature>
<dbReference type="KEGG" id="lenr:94168757"/>
<name>A0A836H287_LEIEN</name>
<feature type="compositionally biased region" description="Basic and acidic residues" evidence="1">
    <location>
        <begin position="648"/>
        <end position="659"/>
    </location>
</feature>
<feature type="compositionally biased region" description="Basic and acidic residues" evidence="1">
    <location>
        <begin position="143"/>
        <end position="157"/>
    </location>
</feature>
<protein>
    <submittedName>
        <fullName evidence="2">Uncharacterized protein</fullName>
    </submittedName>
</protein>